<dbReference type="EMBL" id="CM010716">
    <property type="protein sequence ID" value="RZC52208.1"/>
    <property type="molecule type" value="Genomic_DNA"/>
</dbReference>
<dbReference type="GO" id="GO:0009755">
    <property type="term" value="P:hormone-mediated signaling pathway"/>
    <property type="evidence" value="ECO:0007669"/>
    <property type="project" value="TreeGrafter"/>
</dbReference>
<dbReference type="Proteomes" id="UP000316621">
    <property type="component" value="Chromosome 2"/>
</dbReference>
<name>A0A4Y7IXJ3_PAPSO</name>
<dbReference type="PANTHER" id="PTHR31529">
    <property type="entry name" value="LOB DOMAIN CONTAINING PROTEIN"/>
    <property type="match status" value="1"/>
</dbReference>
<evidence type="ECO:0000256" key="1">
    <source>
        <dbReference type="ARBA" id="ARBA00005474"/>
    </source>
</evidence>
<proteinExistence type="inferred from homology"/>
<evidence type="ECO:0000313" key="4">
    <source>
        <dbReference type="Proteomes" id="UP000316621"/>
    </source>
</evidence>
<reference evidence="3 4" key="1">
    <citation type="journal article" date="2018" name="Science">
        <title>The opium poppy genome and morphinan production.</title>
        <authorList>
            <person name="Guo L."/>
            <person name="Winzer T."/>
            <person name="Yang X."/>
            <person name="Li Y."/>
            <person name="Ning Z."/>
            <person name="He Z."/>
            <person name="Teodor R."/>
            <person name="Lu Y."/>
            <person name="Bowser T.A."/>
            <person name="Graham I.A."/>
            <person name="Ye K."/>
        </authorList>
    </citation>
    <scope>NUCLEOTIDE SEQUENCE [LARGE SCALE GENOMIC DNA]</scope>
    <source>
        <strain evidence="4">cv. HN1</strain>
        <tissue evidence="3">Leaves</tissue>
    </source>
</reference>
<organism evidence="3 4">
    <name type="scientific">Papaver somniferum</name>
    <name type="common">Opium poppy</name>
    <dbReference type="NCBI Taxonomy" id="3469"/>
    <lineage>
        <taxon>Eukaryota</taxon>
        <taxon>Viridiplantae</taxon>
        <taxon>Streptophyta</taxon>
        <taxon>Embryophyta</taxon>
        <taxon>Tracheophyta</taxon>
        <taxon>Spermatophyta</taxon>
        <taxon>Magnoliopsida</taxon>
        <taxon>Ranunculales</taxon>
        <taxon>Papaveraceae</taxon>
        <taxon>Papaveroideae</taxon>
        <taxon>Papaver</taxon>
    </lineage>
</organism>
<dbReference type="STRING" id="3469.A0A4Y7IXJ3"/>
<keyword evidence="4" id="KW-1185">Reference proteome</keyword>
<accession>A0A4Y7IXJ3</accession>
<dbReference type="AlphaFoldDB" id="A0A4Y7IXJ3"/>
<dbReference type="GO" id="GO:0005634">
    <property type="term" value="C:nucleus"/>
    <property type="evidence" value="ECO:0007669"/>
    <property type="project" value="TreeGrafter"/>
</dbReference>
<dbReference type="Pfam" id="PF03195">
    <property type="entry name" value="LOB"/>
    <property type="match status" value="1"/>
</dbReference>
<evidence type="ECO:0000313" key="3">
    <source>
        <dbReference type="EMBL" id="RZC52208.1"/>
    </source>
</evidence>
<comment type="similarity">
    <text evidence="1">Belongs to the LOB domain-containing protein family.</text>
</comment>
<evidence type="ECO:0000259" key="2">
    <source>
        <dbReference type="PROSITE" id="PS50891"/>
    </source>
</evidence>
<dbReference type="PANTHER" id="PTHR31529:SF66">
    <property type="entry name" value="LOB DOMAIN-CONTAINING PROTEIN"/>
    <property type="match status" value="1"/>
</dbReference>
<sequence length="280" mass="31503">MTGFGSPCGACKFLRRKCVRGCVFAPYFCHEQGATHFAAIHKVFGASNVSKLLTHLPLGDRCEAAVTISYEAQARIQDPVYGCVSHIFALQQQVVSLQAQIATLRAQQAAQGFVNGGNINTSTNDHIHQQDNHNKLFYGDFPTTYPQNIQALNMQLNESKVLSEQLYQNNSSMNDSNNTTTTDENMFYYENGVVNMEDSPSNHMSHEYHAQSSTPPEETVHQFLTSTSFDDQYSSDEHHRHAAMASQYLDDMQMTARKWTFQDTDQVDLQSMACAYFQHS</sequence>
<protein>
    <recommendedName>
        <fullName evidence="2">LOB domain-containing protein</fullName>
    </recommendedName>
</protein>
<gene>
    <name evidence="3" type="ORF">C5167_020631</name>
</gene>
<dbReference type="GO" id="GO:0045893">
    <property type="term" value="P:positive regulation of DNA-templated transcription"/>
    <property type="evidence" value="ECO:0007669"/>
    <property type="project" value="TreeGrafter"/>
</dbReference>
<feature type="domain" description="LOB" evidence="2">
    <location>
        <begin position="6"/>
        <end position="108"/>
    </location>
</feature>
<dbReference type="InterPro" id="IPR004883">
    <property type="entry name" value="LOB"/>
</dbReference>
<dbReference type="OrthoDB" id="668748at2759"/>
<dbReference type="PROSITE" id="PS50891">
    <property type="entry name" value="LOB"/>
    <property type="match status" value="1"/>
</dbReference>
<dbReference type="Gramene" id="RZC52208">
    <property type="protein sequence ID" value="RZC52208"/>
    <property type="gene ID" value="C5167_020631"/>
</dbReference>